<protein>
    <submittedName>
        <fullName evidence="1">Uncharacterized protein</fullName>
    </submittedName>
</protein>
<keyword evidence="2" id="KW-1185">Reference proteome</keyword>
<dbReference type="OrthoDB" id="2163284at2759"/>
<dbReference type="Proteomes" id="UP000000709">
    <property type="component" value="Unassembled WGS sequence"/>
</dbReference>
<dbReference type="eggNOG" id="ENOG502RQDB">
    <property type="taxonomic scope" value="Eukaryota"/>
</dbReference>
<dbReference type="GeneID" id="18870647"/>
<accession>G3AVS2</accession>
<reference evidence="1 2" key="1">
    <citation type="journal article" date="2011" name="Proc. Natl. Acad. Sci. U.S.A.">
        <title>Comparative genomics of xylose-fermenting fungi for enhanced biofuel production.</title>
        <authorList>
            <person name="Wohlbach D.J."/>
            <person name="Kuo A."/>
            <person name="Sato T.K."/>
            <person name="Potts K.M."/>
            <person name="Salamov A.A."/>
            <person name="LaButti K.M."/>
            <person name="Sun H."/>
            <person name="Clum A."/>
            <person name="Pangilinan J.L."/>
            <person name="Lindquist E.A."/>
            <person name="Lucas S."/>
            <person name="Lapidus A."/>
            <person name="Jin M."/>
            <person name="Gunawan C."/>
            <person name="Balan V."/>
            <person name="Dale B.E."/>
            <person name="Jeffries T.W."/>
            <person name="Zinkel R."/>
            <person name="Barry K.W."/>
            <person name="Grigoriev I.V."/>
            <person name="Gasch A.P."/>
        </authorList>
    </citation>
    <scope>NUCLEOTIDE SEQUENCE [LARGE SCALE GENOMIC DNA]</scope>
    <source>
        <strain evidence="2">NRRL Y-27907 / 11-Y1</strain>
    </source>
</reference>
<name>G3AVS2_SPAPN</name>
<evidence type="ECO:0000313" key="1">
    <source>
        <dbReference type="EMBL" id="EGW30237.1"/>
    </source>
</evidence>
<gene>
    <name evidence="1" type="ORF">SPAPADRAFT_144601</name>
</gene>
<evidence type="ECO:0000313" key="2">
    <source>
        <dbReference type="Proteomes" id="UP000000709"/>
    </source>
</evidence>
<sequence>MTRSKSFIAQASAHANLSKQEKIDLILQLRAKIDGLISNIRDSKTLCDKYDSEIQYFQEYIGGLVKK</sequence>
<dbReference type="AlphaFoldDB" id="G3AVS2"/>
<dbReference type="HOGENOM" id="CLU_205481_0_0_1"/>
<organism evidence="2">
    <name type="scientific">Spathaspora passalidarum (strain NRRL Y-27907 / 11-Y1)</name>
    <dbReference type="NCBI Taxonomy" id="619300"/>
    <lineage>
        <taxon>Eukaryota</taxon>
        <taxon>Fungi</taxon>
        <taxon>Dikarya</taxon>
        <taxon>Ascomycota</taxon>
        <taxon>Saccharomycotina</taxon>
        <taxon>Pichiomycetes</taxon>
        <taxon>Debaryomycetaceae</taxon>
        <taxon>Spathaspora</taxon>
    </lineage>
</organism>
<dbReference type="EMBL" id="GL996506">
    <property type="protein sequence ID" value="EGW30237.1"/>
    <property type="molecule type" value="Genomic_DNA"/>
</dbReference>
<proteinExistence type="predicted"/>
<dbReference type="Gene3D" id="1.20.5.170">
    <property type="match status" value="1"/>
</dbReference>
<dbReference type="RefSeq" id="XP_007378003.1">
    <property type="nucleotide sequence ID" value="XM_007377941.1"/>
</dbReference>
<dbReference type="KEGG" id="spaa:SPAPADRAFT_144601"/>
<dbReference type="InParanoid" id="G3AVS2"/>